<gene>
    <name evidence="1" type="ORF">PSYICH_LOCUS7652</name>
</gene>
<dbReference type="OrthoDB" id="6771258at2759"/>
<reference evidence="1" key="1">
    <citation type="submission" date="2022-01" db="EMBL/GenBank/DDBJ databases">
        <authorList>
            <person name="King R."/>
        </authorList>
    </citation>
    <scope>NUCLEOTIDE SEQUENCE</scope>
</reference>
<dbReference type="AlphaFoldDB" id="A0A9P0CVW7"/>
<sequence>MSSMDVDPTAGASGINLNNSERTRIAKRNAQIDILLRLFDIIAETFPRDTFPTHQTAEIEMQLIDLDNSNAAAGILSTVFTYLRKKQNNPTEAAKMLNLKTNVEGTIINISDIVKKFEEEGFEIDFLIATPLMNIFCAFKLAFDETRTGATKVMLKDDYLRKHGIISKDSTNQKLEKNDPKESININAFGLTNQHICLLQGITFTPSRRTGLLRTLGPMTQCISVINETGAYTDKLQSATKNTLRMLPMVNEISNHFKDATVPGQAAGVLKELADILTLSTARSTQKIFAPIALLRFLWPFKTDAWSAAGPNMMHFIDSNIKLYKIKFVMRTGGSEEDTAQVIFHSIYGTYLEDLGILSQITTKKAWKTRREVEAVFTKRATKNSLIINPITFVFYSKMATSLLTKC</sequence>
<keyword evidence="2" id="KW-1185">Reference proteome</keyword>
<dbReference type="Proteomes" id="UP001153636">
    <property type="component" value="Chromosome 2"/>
</dbReference>
<evidence type="ECO:0008006" key="3">
    <source>
        <dbReference type="Google" id="ProtNLM"/>
    </source>
</evidence>
<protein>
    <recommendedName>
        <fullName evidence="3">Nucleocapsid protein</fullName>
    </recommendedName>
</protein>
<organism evidence="1 2">
    <name type="scientific">Psylliodes chrysocephalus</name>
    <dbReference type="NCBI Taxonomy" id="3402493"/>
    <lineage>
        <taxon>Eukaryota</taxon>
        <taxon>Metazoa</taxon>
        <taxon>Ecdysozoa</taxon>
        <taxon>Arthropoda</taxon>
        <taxon>Hexapoda</taxon>
        <taxon>Insecta</taxon>
        <taxon>Pterygota</taxon>
        <taxon>Neoptera</taxon>
        <taxon>Endopterygota</taxon>
        <taxon>Coleoptera</taxon>
        <taxon>Polyphaga</taxon>
        <taxon>Cucujiformia</taxon>
        <taxon>Chrysomeloidea</taxon>
        <taxon>Chrysomelidae</taxon>
        <taxon>Galerucinae</taxon>
        <taxon>Alticini</taxon>
        <taxon>Psylliodes</taxon>
    </lineage>
</organism>
<accession>A0A9P0CVW7</accession>
<evidence type="ECO:0000313" key="1">
    <source>
        <dbReference type="EMBL" id="CAH1106825.1"/>
    </source>
</evidence>
<name>A0A9P0CVW7_9CUCU</name>
<proteinExistence type="predicted"/>
<dbReference type="EMBL" id="OV651814">
    <property type="protein sequence ID" value="CAH1106825.1"/>
    <property type="molecule type" value="Genomic_DNA"/>
</dbReference>
<evidence type="ECO:0000313" key="2">
    <source>
        <dbReference type="Proteomes" id="UP001153636"/>
    </source>
</evidence>